<dbReference type="PRINTS" id="PR01011">
    <property type="entry name" value="GLUTPROXDASE"/>
</dbReference>
<evidence type="ECO:0000313" key="6">
    <source>
        <dbReference type="EMBL" id="MFC5476202.1"/>
    </source>
</evidence>
<keyword evidence="7" id="KW-1185">Reference proteome</keyword>
<dbReference type="InterPro" id="IPR000889">
    <property type="entry name" value="Glutathione_peroxidase"/>
</dbReference>
<dbReference type="PANTHER" id="PTHR11592:SF78">
    <property type="entry name" value="GLUTATHIONE PEROXIDASE"/>
    <property type="match status" value="1"/>
</dbReference>
<dbReference type="InterPro" id="IPR036249">
    <property type="entry name" value="Thioredoxin-like_sf"/>
</dbReference>
<name>A0ABW0MGG1_9BURK</name>
<dbReference type="RefSeq" id="WP_379000136.1">
    <property type="nucleotide sequence ID" value="NZ_JBHSMT010000029.1"/>
</dbReference>
<dbReference type="InterPro" id="IPR029760">
    <property type="entry name" value="GPX_CS"/>
</dbReference>
<dbReference type="Pfam" id="PF00255">
    <property type="entry name" value="GSHPx"/>
    <property type="match status" value="1"/>
</dbReference>
<evidence type="ECO:0000256" key="2">
    <source>
        <dbReference type="ARBA" id="ARBA00022559"/>
    </source>
</evidence>
<dbReference type="EMBL" id="JBHSMT010000029">
    <property type="protein sequence ID" value="MFC5476202.1"/>
    <property type="molecule type" value="Genomic_DNA"/>
</dbReference>
<dbReference type="PANTHER" id="PTHR11592">
    <property type="entry name" value="GLUTATHIONE PEROXIDASE"/>
    <property type="match status" value="1"/>
</dbReference>
<evidence type="ECO:0000313" key="7">
    <source>
        <dbReference type="Proteomes" id="UP001596045"/>
    </source>
</evidence>
<keyword evidence="2 4" id="KW-0575">Peroxidase</keyword>
<evidence type="ECO:0000259" key="5">
    <source>
        <dbReference type="PROSITE" id="PS51352"/>
    </source>
</evidence>
<feature type="domain" description="Thioredoxin" evidence="5">
    <location>
        <begin position="2"/>
        <end position="164"/>
    </location>
</feature>
<dbReference type="PIRSF" id="PIRSF000303">
    <property type="entry name" value="Glutathion_perox"/>
    <property type="match status" value="1"/>
</dbReference>
<comment type="similarity">
    <text evidence="1 4">Belongs to the glutathione peroxidase family.</text>
</comment>
<organism evidence="6 7">
    <name type="scientific">Paraherbaspirillum soli</name>
    <dbReference type="NCBI Taxonomy" id="631222"/>
    <lineage>
        <taxon>Bacteria</taxon>
        <taxon>Pseudomonadati</taxon>
        <taxon>Pseudomonadota</taxon>
        <taxon>Betaproteobacteria</taxon>
        <taxon>Burkholderiales</taxon>
        <taxon>Oxalobacteraceae</taxon>
        <taxon>Paraherbaspirillum</taxon>
    </lineage>
</organism>
<protein>
    <recommendedName>
        <fullName evidence="4">Glutathione peroxidase</fullName>
    </recommendedName>
</protein>
<sequence>MSKDSGNIYGFSVKRLDGTPAALEAYRGKVLLIVNTASECGFTPQYKGLEEIYQKYHAQGFEVLGFPCNQFGAQEPGNAEEIGAFCEKNYGVTFPLFEKIDVNGEHAAPLYQHLKSAVPGLLGSEGIKWNFTKFLVNKEGRVLDRFAPQTKPEALVADIEKLLAE</sequence>
<dbReference type="InterPro" id="IPR013766">
    <property type="entry name" value="Thioredoxin_domain"/>
</dbReference>
<dbReference type="Gene3D" id="3.40.30.10">
    <property type="entry name" value="Glutaredoxin"/>
    <property type="match status" value="1"/>
</dbReference>
<dbReference type="PROSITE" id="PS51355">
    <property type="entry name" value="GLUTATHIONE_PEROXID_3"/>
    <property type="match status" value="1"/>
</dbReference>
<gene>
    <name evidence="6" type="ORF">ACFPM8_19745</name>
</gene>
<dbReference type="GO" id="GO:0004601">
    <property type="term" value="F:peroxidase activity"/>
    <property type="evidence" value="ECO:0007669"/>
    <property type="project" value="UniProtKB-KW"/>
</dbReference>
<evidence type="ECO:0000256" key="3">
    <source>
        <dbReference type="ARBA" id="ARBA00023002"/>
    </source>
</evidence>
<evidence type="ECO:0000256" key="4">
    <source>
        <dbReference type="RuleBase" id="RU000499"/>
    </source>
</evidence>
<dbReference type="PROSITE" id="PS00763">
    <property type="entry name" value="GLUTATHIONE_PEROXID_2"/>
    <property type="match status" value="1"/>
</dbReference>
<dbReference type="Proteomes" id="UP001596045">
    <property type="component" value="Unassembled WGS sequence"/>
</dbReference>
<proteinExistence type="inferred from homology"/>
<reference evidence="7" key="1">
    <citation type="journal article" date="2019" name="Int. J. Syst. Evol. Microbiol.">
        <title>The Global Catalogue of Microorganisms (GCM) 10K type strain sequencing project: providing services to taxonomists for standard genome sequencing and annotation.</title>
        <authorList>
            <consortium name="The Broad Institute Genomics Platform"/>
            <consortium name="The Broad Institute Genome Sequencing Center for Infectious Disease"/>
            <person name="Wu L."/>
            <person name="Ma J."/>
        </authorList>
    </citation>
    <scope>NUCLEOTIDE SEQUENCE [LARGE SCALE GENOMIC DNA]</scope>
    <source>
        <strain evidence="7">JCM 17066</strain>
    </source>
</reference>
<dbReference type="PROSITE" id="PS00460">
    <property type="entry name" value="GLUTATHIONE_PEROXID_1"/>
    <property type="match status" value="1"/>
</dbReference>
<evidence type="ECO:0000256" key="1">
    <source>
        <dbReference type="ARBA" id="ARBA00006926"/>
    </source>
</evidence>
<dbReference type="PROSITE" id="PS51352">
    <property type="entry name" value="THIOREDOXIN_2"/>
    <property type="match status" value="1"/>
</dbReference>
<accession>A0ABW0MGG1</accession>
<dbReference type="SUPFAM" id="SSF52833">
    <property type="entry name" value="Thioredoxin-like"/>
    <property type="match status" value="1"/>
</dbReference>
<keyword evidence="3 4" id="KW-0560">Oxidoreductase</keyword>
<comment type="caution">
    <text evidence="6">The sequence shown here is derived from an EMBL/GenBank/DDBJ whole genome shotgun (WGS) entry which is preliminary data.</text>
</comment>
<dbReference type="CDD" id="cd00340">
    <property type="entry name" value="GSH_Peroxidase"/>
    <property type="match status" value="1"/>
</dbReference>
<dbReference type="InterPro" id="IPR029759">
    <property type="entry name" value="GPX_AS"/>
</dbReference>